<dbReference type="Proteomes" id="UP000024635">
    <property type="component" value="Unassembled WGS sequence"/>
</dbReference>
<reference evidence="2" key="1">
    <citation type="journal article" date="2015" name="Nat. Genet.">
        <title>The genome and transcriptome of the zoonotic hookworm Ancylostoma ceylanicum identify infection-specific gene families.</title>
        <authorList>
            <person name="Schwarz E.M."/>
            <person name="Hu Y."/>
            <person name="Antoshechkin I."/>
            <person name="Miller M.M."/>
            <person name="Sternberg P.W."/>
            <person name="Aroian R.V."/>
        </authorList>
    </citation>
    <scope>NUCLEOTIDE SEQUENCE</scope>
    <source>
        <strain evidence="2">HY135</strain>
    </source>
</reference>
<comment type="caution">
    <text evidence="1">The sequence shown here is derived from an EMBL/GenBank/DDBJ whole genome shotgun (WGS) entry which is preliminary data.</text>
</comment>
<evidence type="ECO:0000313" key="1">
    <source>
        <dbReference type="EMBL" id="EYC10456.1"/>
    </source>
</evidence>
<dbReference type="EMBL" id="JARK01001391">
    <property type="protein sequence ID" value="EYC10456.1"/>
    <property type="molecule type" value="Genomic_DNA"/>
</dbReference>
<accession>A0A016U6A0</accession>
<sequence length="74" mass="8232">MQFEFQAKFITSELACLGIPISTYVTQPSGELVSYVNDKDLPLHLVDSIHAIARKMDVSCCKLLHSVHFGCKCC</sequence>
<name>A0A016U6A0_9BILA</name>
<evidence type="ECO:0000313" key="2">
    <source>
        <dbReference type="Proteomes" id="UP000024635"/>
    </source>
</evidence>
<protein>
    <submittedName>
        <fullName evidence="1">Uncharacterized protein</fullName>
    </submittedName>
</protein>
<organism evidence="1 2">
    <name type="scientific">Ancylostoma ceylanicum</name>
    <dbReference type="NCBI Taxonomy" id="53326"/>
    <lineage>
        <taxon>Eukaryota</taxon>
        <taxon>Metazoa</taxon>
        <taxon>Ecdysozoa</taxon>
        <taxon>Nematoda</taxon>
        <taxon>Chromadorea</taxon>
        <taxon>Rhabditida</taxon>
        <taxon>Rhabditina</taxon>
        <taxon>Rhabditomorpha</taxon>
        <taxon>Strongyloidea</taxon>
        <taxon>Ancylostomatidae</taxon>
        <taxon>Ancylostomatinae</taxon>
        <taxon>Ancylostoma</taxon>
    </lineage>
</organism>
<dbReference type="AlphaFoldDB" id="A0A016U6A0"/>
<dbReference type="OrthoDB" id="5830942at2759"/>
<keyword evidence="2" id="KW-1185">Reference proteome</keyword>
<proteinExistence type="predicted"/>
<gene>
    <name evidence="1" type="primary">Acey_s0055.g2564</name>
    <name evidence="1" type="ORF">Y032_0055g2564</name>
</gene>